<dbReference type="AlphaFoldDB" id="A0A8H7ECE6"/>
<dbReference type="SUPFAM" id="SSF49785">
    <property type="entry name" value="Galactose-binding domain-like"/>
    <property type="match status" value="1"/>
</dbReference>
<dbReference type="InterPro" id="IPR000209">
    <property type="entry name" value="Peptidase_S8/S53_dom"/>
</dbReference>
<evidence type="ECO:0000256" key="3">
    <source>
        <dbReference type="ARBA" id="ARBA00022801"/>
    </source>
</evidence>
<reference evidence="7" key="2">
    <citation type="submission" date="2020-08" db="EMBL/GenBank/DDBJ databases">
        <title>Draft Genome Sequence of Cumin Blight Pathogen Alternaria burnsii.</title>
        <authorList>
            <person name="Feng Z."/>
        </authorList>
    </citation>
    <scope>NUCLEOTIDE SEQUENCE</scope>
    <source>
        <strain evidence="7">CBS107.38</strain>
    </source>
</reference>
<evidence type="ECO:0000256" key="4">
    <source>
        <dbReference type="ARBA" id="ARBA00022825"/>
    </source>
</evidence>
<dbReference type="Proteomes" id="UP000596902">
    <property type="component" value="Unassembled WGS sequence"/>
</dbReference>
<feature type="active site" description="Charge relay system" evidence="5">
    <location>
        <position position="548"/>
    </location>
</feature>
<dbReference type="InterPro" id="IPR015500">
    <property type="entry name" value="Peptidase_S8_subtilisin-rel"/>
</dbReference>
<accession>A0A8H7ECE6</accession>
<dbReference type="InterPro" id="IPR034058">
    <property type="entry name" value="TagA/B/C/D_pept_dom"/>
</dbReference>
<proteinExistence type="inferred from homology"/>
<keyword evidence="4 5" id="KW-0720">Serine protease</keyword>
<keyword evidence="8" id="KW-1185">Reference proteome</keyword>
<dbReference type="PROSITE" id="PS00137">
    <property type="entry name" value="SUBTILASE_HIS"/>
    <property type="match status" value="1"/>
</dbReference>
<dbReference type="InterPro" id="IPR022398">
    <property type="entry name" value="Peptidase_S8_His-AS"/>
</dbReference>
<dbReference type="GO" id="GO:0006508">
    <property type="term" value="P:proteolysis"/>
    <property type="evidence" value="ECO:0007669"/>
    <property type="project" value="UniProtKB-KW"/>
</dbReference>
<dbReference type="InterPro" id="IPR036852">
    <property type="entry name" value="Peptidase_S8/S53_dom_sf"/>
</dbReference>
<evidence type="ECO:0000256" key="5">
    <source>
        <dbReference type="PROSITE-ProRule" id="PRU01240"/>
    </source>
</evidence>
<keyword evidence="2 5" id="KW-0645">Protease</keyword>
<dbReference type="PRINTS" id="PR00723">
    <property type="entry name" value="SUBTILISIN"/>
</dbReference>
<dbReference type="CDD" id="cd04842">
    <property type="entry name" value="Peptidases_S8_Kp43_protease"/>
    <property type="match status" value="1"/>
</dbReference>
<feature type="domain" description="Peptidase S8/S53" evidence="6">
    <location>
        <begin position="258"/>
        <end position="577"/>
    </location>
</feature>
<dbReference type="RefSeq" id="XP_038783221.1">
    <property type="nucleotide sequence ID" value="XM_038933876.1"/>
</dbReference>
<gene>
    <name evidence="7" type="ORF">GT037_008829</name>
</gene>
<evidence type="ECO:0000313" key="8">
    <source>
        <dbReference type="Proteomes" id="UP000596902"/>
    </source>
</evidence>
<sequence>MSDNITINGKSVAVDDQKLDASDSGYILIRTTGEPLNRAQKLELATLGVKLQEFVGQNGQQLYLCSFENDSLERVRKLSYIDYANVYSQDFVIPDVLQSASTSMPTSAHAGQEASEQVEVDVLLHHDISTVSPELLEKIAKIARVNPSATTVSEDAASPVMVRIKAGAAALEQLAGLDEVRVVHPVLEKSLFNNVARRVLGFEEIQERVAANYNYPRPDDGTSVRDMVGDEMADAMEKDQVENSGLSAKEKEPMLYDGSGQTICVCDTGFDMGSTTDVHDAFLGRVKGLYSWGRPGNNETNDPDGHGTHVCGSVLGSGQHSSEGTVHGAAPAATLLVQSMFVRFNYATNAILGGYPQDLGQLFQQAYDAGARVHSNSWGTPMLPSTRIQRPYDAAASSIDKFVWDHQDMTIVFAAGNEGQDSDLNGTVNERSLGAEASAKNCITIGACESYRPDLTVAKSNAPYSYGTFWPNKYAKNPLRDDHLADNPEGVAAFSSRGPTAENRLKPDLVACGTAILSAKSRCKKYLTSVDKTGISADARYMYLSGTSMATPLVSGCCAVVRQALYNAGYEDVQEVINPLDKAVTELFSEQLGPYVPTIKNNPTASLIKALLINGAVPIRGQYMPEYLPKELPEGLPNPHSGFGRVNIAATLANIKQTDYSGWRCDTIDEEKGGAFYTLVSVPLPQDVAKGDHNKPEAWGFKTLKVTMAYADLPGAALANDLNLVVVNVFQNKERHGNQGPGKDFAKASKEGFDRDNNVEQVVWPDLQGGDQICILVKPYRLMSEKVPFALVWKFT</sequence>
<name>A0A8H7ECE6_9PLEO</name>
<dbReference type="SUPFAM" id="SSF52743">
    <property type="entry name" value="Subtilisin-like"/>
    <property type="match status" value="1"/>
</dbReference>
<dbReference type="EMBL" id="JAAABM010000014">
    <property type="protein sequence ID" value="KAF7672878.1"/>
    <property type="molecule type" value="Genomic_DNA"/>
</dbReference>
<comment type="similarity">
    <text evidence="1 5">Belongs to the peptidase S8 family.</text>
</comment>
<reference evidence="7" key="1">
    <citation type="submission" date="2020-01" db="EMBL/GenBank/DDBJ databases">
        <authorList>
            <person name="Feng Z.H.Z."/>
        </authorList>
    </citation>
    <scope>NUCLEOTIDE SEQUENCE</scope>
    <source>
        <strain evidence="7">CBS107.38</strain>
    </source>
</reference>
<dbReference type="PANTHER" id="PTHR43399:SF4">
    <property type="entry name" value="CELL WALL-ASSOCIATED PROTEASE"/>
    <property type="match status" value="1"/>
</dbReference>
<dbReference type="PROSITE" id="PS51892">
    <property type="entry name" value="SUBTILASE"/>
    <property type="match status" value="1"/>
</dbReference>
<dbReference type="InterPro" id="IPR023828">
    <property type="entry name" value="Peptidase_S8_Ser-AS"/>
</dbReference>
<evidence type="ECO:0000256" key="2">
    <source>
        <dbReference type="ARBA" id="ARBA00022670"/>
    </source>
</evidence>
<dbReference type="GeneID" id="62207054"/>
<protein>
    <recommendedName>
        <fullName evidence="6">Peptidase S8/S53 domain-containing protein</fullName>
    </recommendedName>
</protein>
<dbReference type="PROSITE" id="PS00138">
    <property type="entry name" value="SUBTILASE_SER"/>
    <property type="match status" value="1"/>
</dbReference>
<dbReference type="Gene3D" id="2.60.120.380">
    <property type="match status" value="1"/>
</dbReference>
<feature type="active site" description="Charge relay system" evidence="5">
    <location>
        <position position="306"/>
    </location>
</feature>
<dbReference type="PANTHER" id="PTHR43399">
    <property type="entry name" value="SUBTILISIN-RELATED"/>
    <property type="match status" value="1"/>
</dbReference>
<comment type="caution">
    <text evidence="7">The sequence shown here is derived from an EMBL/GenBank/DDBJ whole genome shotgun (WGS) entry which is preliminary data.</text>
</comment>
<evidence type="ECO:0000313" key="7">
    <source>
        <dbReference type="EMBL" id="KAF7672878.1"/>
    </source>
</evidence>
<evidence type="ECO:0000259" key="6">
    <source>
        <dbReference type="Pfam" id="PF00082"/>
    </source>
</evidence>
<feature type="active site" description="Charge relay system" evidence="5">
    <location>
        <position position="267"/>
    </location>
</feature>
<dbReference type="OrthoDB" id="10256524at2759"/>
<dbReference type="GO" id="GO:0004252">
    <property type="term" value="F:serine-type endopeptidase activity"/>
    <property type="evidence" value="ECO:0007669"/>
    <property type="project" value="UniProtKB-UniRule"/>
</dbReference>
<dbReference type="Gene3D" id="3.40.50.200">
    <property type="entry name" value="Peptidase S8/S53 domain"/>
    <property type="match status" value="1"/>
</dbReference>
<keyword evidence="3 5" id="KW-0378">Hydrolase</keyword>
<dbReference type="Pfam" id="PF00082">
    <property type="entry name" value="Peptidase_S8"/>
    <property type="match status" value="1"/>
</dbReference>
<organism evidence="7 8">
    <name type="scientific">Alternaria burnsii</name>
    <dbReference type="NCBI Taxonomy" id="1187904"/>
    <lineage>
        <taxon>Eukaryota</taxon>
        <taxon>Fungi</taxon>
        <taxon>Dikarya</taxon>
        <taxon>Ascomycota</taxon>
        <taxon>Pezizomycotina</taxon>
        <taxon>Dothideomycetes</taxon>
        <taxon>Pleosporomycetidae</taxon>
        <taxon>Pleosporales</taxon>
        <taxon>Pleosporineae</taxon>
        <taxon>Pleosporaceae</taxon>
        <taxon>Alternaria</taxon>
        <taxon>Alternaria sect. Alternaria</taxon>
    </lineage>
</organism>
<dbReference type="InterPro" id="IPR051048">
    <property type="entry name" value="Peptidase_S8/S53_subtilisin"/>
</dbReference>
<evidence type="ECO:0000256" key="1">
    <source>
        <dbReference type="ARBA" id="ARBA00011073"/>
    </source>
</evidence>
<dbReference type="InterPro" id="IPR008979">
    <property type="entry name" value="Galactose-bd-like_sf"/>
</dbReference>